<dbReference type="EMBL" id="CP059735">
    <property type="protein sequence ID" value="WDE00839.1"/>
    <property type="molecule type" value="Genomic_DNA"/>
</dbReference>
<proteinExistence type="predicted"/>
<evidence type="ECO:0008006" key="3">
    <source>
        <dbReference type="Google" id="ProtNLM"/>
    </source>
</evidence>
<dbReference type="AlphaFoldDB" id="A0AAF0C597"/>
<evidence type="ECO:0000313" key="1">
    <source>
        <dbReference type="EMBL" id="WDE00839.1"/>
    </source>
</evidence>
<name>A0AAF0C597_9GAMM</name>
<organism evidence="1 2">
    <name type="scientific">Thalassomonas actiniarum</name>
    <dbReference type="NCBI Taxonomy" id="485447"/>
    <lineage>
        <taxon>Bacteria</taxon>
        <taxon>Pseudomonadati</taxon>
        <taxon>Pseudomonadota</taxon>
        <taxon>Gammaproteobacteria</taxon>
        <taxon>Alteromonadales</taxon>
        <taxon>Colwelliaceae</taxon>
        <taxon>Thalassomonas</taxon>
    </lineage>
</organism>
<evidence type="ECO:0000313" key="2">
    <source>
        <dbReference type="Proteomes" id="UP000032568"/>
    </source>
</evidence>
<gene>
    <name evidence="1" type="ORF">SG35_009505</name>
</gene>
<accession>A0AAF0C597</accession>
<dbReference type="KEGG" id="tact:SG35_009505"/>
<dbReference type="SUPFAM" id="SSF53850">
    <property type="entry name" value="Periplasmic binding protein-like II"/>
    <property type="match status" value="1"/>
</dbReference>
<protein>
    <recommendedName>
        <fullName evidence="3">Solute-binding protein family 3/N-terminal domain-containing protein</fullName>
    </recommendedName>
</protein>
<sequence>MIFDIQLANFKVSKIEGGVFRRHWKASAAFLHFSALFLFMFLLLHPATCQAEKIIPIWSYHHSPPFITGEGQGLSYDFVELLNRQLSGKYRLELTLMPRNRLEMYLASRKQGAVLFVNAKWMDDRAETKYFWGPEIIADSNAVISPKERPVVFDGTAKSLRGLVFAGVRGHYYLGLEADMRENRIHRIDTKSEVASIKSMLAGRVDVTSMPASTLKYFMKSMSLADQIYTSPRPLMTYGRHIMLTKPMLAEHKQLEKQVLALDSDPNWKAILIKYGLLADPNKNWHGETQSGFFDCW</sequence>
<dbReference type="Gene3D" id="3.40.190.10">
    <property type="entry name" value="Periplasmic binding protein-like II"/>
    <property type="match status" value="2"/>
</dbReference>
<dbReference type="RefSeq" id="WP_044832451.1">
    <property type="nucleotide sequence ID" value="NZ_CP059735.1"/>
</dbReference>
<dbReference type="Proteomes" id="UP000032568">
    <property type="component" value="Chromosome"/>
</dbReference>
<keyword evidence="2" id="KW-1185">Reference proteome</keyword>
<reference evidence="1 2" key="2">
    <citation type="journal article" date="2022" name="Mar. Drugs">
        <title>Bioassay-Guided Fractionation Leads to the Detection of Cholic Acid Generated by the Rare Thalassomonas sp.</title>
        <authorList>
            <person name="Pheiffer F."/>
            <person name="Schneider Y.K."/>
            <person name="Hansen E.H."/>
            <person name="Andersen J.H."/>
            <person name="Isaksson J."/>
            <person name="Busche T."/>
            <person name="R C."/>
            <person name="Kalinowski J."/>
            <person name="Zyl L.V."/>
            <person name="Trindade M."/>
        </authorList>
    </citation>
    <scope>NUCLEOTIDE SEQUENCE [LARGE SCALE GENOMIC DNA]</scope>
    <source>
        <strain evidence="1 2">A5K-106</strain>
    </source>
</reference>
<reference evidence="1 2" key="1">
    <citation type="journal article" date="2015" name="Genome Announc.">
        <title>Draft Genome Sequences of Marine Isolates of Thalassomonas viridans and Thalassomonas actiniarum.</title>
        <authorList>
            <person name="Olonade I."/>
            <person name="van Zyl L.J."/>
            <person name="Trindade M."/>
        </authorList>
    </citation>
    <scope>NUCLEOTIDE SEQUENCE [LARGE SCALE GENOMIC DNA]</scope>
    <source>
        <strain evidence="1 2">A5K-106</strain>
    </source>
</reference>